<proteinExistence type="predicted"/>
<name>A0A4P8QTL6_METMZ</name>
<protein>
    <submittedName>
        <fullName evidence="1">Uncharacterized protein</fullName>
    </submittedName>
</protein>
<dbReference type="EMBL" id="CP029709">
    <property type="protein sequence ID" value="QCR14817.1"/>
    <property type="molecule type" value="Genomic_DNA"/>
</dbReference>
<organism evidence="1 2">
    <name type="scientific">Methanosarcina mazei</name>
    <name type="common">Methanosarcina frisia</name>
    <dbReference type="NCBI Taxonomy" id="2209"/>
    <lineage>
        <taxon>Archaea</taxon>
        <taxon>Methanobacteriati</taxon>
        <taxon>Methanobacteriota</taxon>
        <taxon>Stenosarchaea group</taxon>
        <taxon>Methanomicrobia</taxon>
        <taxon>Methanosarcinales</taxon>
        <taxon>Methanosarcinaceae</taxon>
        <taxon>Methanosarcina</taxon>
    </lineage>
</organism>
<dbReference type="RefSeq" id="WP_137726634.1">
    <property type="nucleotide sequence ID" value="NZ_CP029709.1"/>
</dbReference>
<dbReference type="Proteomes" id="UP000300067">
    <property type="component" value="Chromosome"/>
</dbReference>
<gene>
    <name evidence="1" type="ORF">DKM28_00995</name>
</gene>
<dbReference type="AlphaFoldDB" id="A0A4P8QTL6"/>
<evidence type="ECO:0000313" key="1">
    <source>
        <dbReference type="EMBL" id="QCR14817.1"/>
    </source>
</evidence>
<evidence type="ECO:0000313" key="2">
    <source>
        <dbReference type="Proteomes" id="UP000300067"/>
    </source>
</evidence>
<reference evidence="1 2" key="1">
    <citation type="submission" date="2018-05" db="EMBL/GenBank/DDBJ databases">
        <title>Methanosarcina gilichinskyana sp. nov., a novel methanogenic archaeon isolated from Holocene permafrost, North East Russia.</title>
        <authorList>
            <person name="Oshurkova V."/>
            <person name="Meer M."/>
            <person name="Bochkareva O."/>
            <person name="Shcherbakova V."/>
        </authorList>
    </citation>
    <scope>NUCLEOTIDE SEQUENCE [LARGE SCALE GENOMIC DNA]</scope>
    <source>
        <strain evidence="1 2">JL01</strain>
    </source>
</reference>
<sequence>MSDIKKKMIEHITEKYGILRYCARSIVALVGNREVCVNYIKKIVPIETGYPDNYLVIIYEETISLDTIRETIVEVTKSTKVGNKMLTNILEEIHKSKAVMEEKFNENKKNNKVKIIEWSSDNNDL</sequence>
<accession>A0A4P8QTL6</accession>